<reference evidence="3 4" key="2">
    <citation type="submission" date="2024-07" db="EMBL/GenBank/DDBJ databases">
        <authorList>
            <person name="Akdeniz Z."/>
        </authorList>
    </citation>
    <scope>NUCLEOTIDE SEQUENCE [LARGE SCALE GENOMIC DNA]</scope>
</reference>
<organism evidence="2">
    <name type="scientific">Hexamita inflata</name>
    <dbReference type="NCBI Taxonomy" id="28002"/>
    <lineage>
        <taxon>Eukaryota</taxon>
        <taxon>Metamonada</taxon>
        <taxon>Diplomonadida</taxon>
        <taxon>Hexamitidae</taxon>
        <taxon>Hexamitinae</taxon>
        <taxon>Hexamita</taxon>
    </lineage>
</organism>
<gene>
    <name evidence="2" type="ORF">HINF_LOCUS19761</name>
    <name evidence="3" type="ORF">HINF_LOCUS72856</name>
</gene>
<evidence type="ECO:0000313" key="4">
    <source>
        <dbReference type="Proteomes" id="UP001642409"/>
    </source>
</evidence>
<protein>
    <recommendedName>
        <fullName evidence="5">Transmembrane protein</fullName>
    </recommendedName>
</protein>
<evidence type="ECO:0000313" key="2">
    <source>
        <dbReference type="EMBL" id="CAI9932116.1"/>
    </source>
</evidence>
<dbReference type="EMBL" id="CAXDID020000585">
    <property type="protein sequence ID" value="CAL6104595.1"/>
    <property type="molecule type" value="Genomic_DNA"/>
</dbReference>
<keyword evidence="1" id="KW-0812">Transmembrane</keyword>
<evidence type="ECO:0000256" key="1">
    <source>
        <dbReference type="SAM" id="Phobius"/>
    </source>
</evidence>
<keyword evidence="4" id="KW-1185">Reference proteome</keyword>
<dbReference type="EMBL" id="CATOUU010000508">
    <property type="protein sequence ID" value="CAI9932116.1"/>
    <property type="molecule type" value="Genomic_DNA"/>
</dbReference>
<proteinExistence type="predicted"/>
<evidence type="ECO:0008006" key="5">
    <source>
        <dbReference type="Google" id="ProtNLM"/>
    </source>
</evidence>
<comment type="caution">
    <text evidence="2">The sequence shown here is derived from an EMBL/GenBank/DDBJ whole genome shotgun (WGS) entry which is preliminary data.</text>
</comment>
<name>A0AA86P5F8_9EUKA</name>
<sequence length="546" mass="62723">MLKLIYVFDLLCFKSNTTVMLDMQTRELIFKAQPRNDDSREFLMCKQLNGDSYKLSIQVGAYKYVYPQLVLYDVTKNIQISIPWTETPPSNCQLAFKAKSAIFTMEYQLGKQNVTEVVSNLRRLDFNRSACGVNTTIVSGKNVNLGPSFGNLITNVFIFNAHTQACMYPIDQPSVIAANNPADKKAIMHFVGWPVYFLVTPFYSLTPEIFMQNQFYPCELLKYFITEPGVVEACNDMSNFFTTSSFAYYSIKYSVPGLVPNRDGKLTRLVNYTSMYESNKKQDTLDQMFDCYSNQSLILFEQQMLLSNTINESMQFCQLPIHDYIKYPFDRQVTRIIFQQNEDFRVGDNYTIDFVSQTQVLNSTFQWLSCEDALNISLCQQVLSMKGDLNNFVLRAQQLFYKNDRVVQLVQLNPTLQLSCTPKAIAEVQNDQICTQIVNSCDNSLLKQVNYQFLYSFQTVNGELNLSTQGMYPSSGDKYCAYHNFSQMQIQSITKGYLRINKEFISINQVTDKTKAENVQNIIYIVVGVAVFMVIFVSGSLLKQWV</sequence>
<keyword evidence="1" id="KW-1133">Transmembrane helix</keyword>
<dbReference type="AlphaFoldDB" id="A0AA86P5F8"/>
<evidence type="ECO:0000313" key="3">
    <source>
        <dbReference type="EMBL" id="CAL6104595.1"/>
    </source>
</evidence>
<reference evidence="2" key="1">
    <citation type="submission" date="2023-06" db="EMBL/GenBank/DDBJ databases">
        <authorList>
            <person name="Kurt Z."/>
        </authorList>
    </citation>
    <scope>NUCLEOTIDE SEQUENCE</scope>
</reference>
<accession>A0AA86P5F8</accession>
<dbReference type="Proteomes" id="UP001642409">
    <property type="component" value="Unassembled WGS sequence"/>
</dbReference>
<feature type="transmembrane region" description="Helical" evidence="1">
    <location>
        <begin position="522"/>
        <end position="542"/>
    </location>
</feature>
<keyword evidence="1" id="KW-0472">Membrane</keyword>